<proteinExistence type="predicted"/>
<reference evidence="1" key="1">
    <citation type="submission" date="2018-05" db="EMBL/GenBank/DDBJ databases">
        <authorList>
            <person name="Lanie J.A."/>
            <person name="Ng W.-L."/>
            <person name="Kazmierczak K.M."/>
            <person name="Andrzejewski T.M."/>
            <person name="Davidsen T.M."/>
            <person name="Wayne K.J."/>
            <person name="Tettelin H."/>
            <person name="Glass J.I."/>
            <person name="Rusch D."/>
            <person name="Podicherti R."/>
            <person name="Tsui H.-C.T."/>
            <person name="Winkler M.E."/>
        </authorList>
    </citation>
    <scope>NUCLEOTIDE SEQUENCE</scope>
</reference>
<dbReference type="EMBL" id="UINC01075920">
    <property type="protein sequence ID" value="SVC14576.1"/>
    <property type="molecule type" value="Genomic_DNA"/>
</dbReference>
<dbReference type="AlphaFoldDB" id="A0A382JS55"/>
<name>A0A382JS55_9ZZZZ</name>
<protein>
    <submittedName>
        <fullName evidence="1">Uncharacterized protein</fullName>
    </submittedName>
</protein>
<feature type="non-terminal residue" evidence="1">
    <location>
        <position position="1"/>
    </location>
</feature>
<gene>
    <name evidence="1" type="ORF">METZ01_LOCUS267430</name>
</gene>
<evidence type="ECO:0000313" key="1">
    <source>
        <dbReference type="EMBL" id="SVC14576.1"/>
    </source>
</evidence>
<accession>A0A382JS55</accession>
<sequence>VFSNNVITYLWRIALSEQNPVFIPGPTKIPDVLRKACDIGTMDHRSAKLQEKFFASDIWGV</sequence>
<organism evidence="1">
    <name type="scientific">marine metagenome</name>
    <dbReference type="NCBI Taxonomy" id="408172"/>
    <lineage>
        <taxon>unclassified sequences</taxon>
        <taxon>metagenomes</taxon>
        <taxon>ecological metagenomes</taxon>
    </lineage>
</organism>